<dbReference type="InterPro" id="IPR036390">
    <property type="entry name" value="WH_DNA-bd_sf"/>
</dbReference>
<evidence type="ECO:0000256" key="1">
    <source>
        <dbReference type="ARBA" id="ARBA00023125"/>
    </source>
</evidence>
<dbReference type="SMART" id="SM00347">
    <property type="entry name" value="HTH_MARR"/>
    <property type="match status" value="1"/>
</dbReference>
<protein>
    <submittedName>
        <fullName evidence="3">MarR family transcriptional regulator</fullName>
    </submittedName>
</protein>
<dbReference type="PRINTS" id="PR00598">
    <property type="entry name" value="HTHMARR"/>
</dbReference>
<keyword evidence="1" id="KW-0238">DNA-binding</keyword>
<dbReference type="GO" id="GO:0003677">
    <property type="term" value="F:DNA binding"/>
    <property type="evidence" value="ECO:0007669"/>
    <property type="project" value="UniProtKB-KW"/>
</dbReference>
<proteinExistence type="predicted"/>
<organism evidence="3 4">
    <name type="scientific">Paenibacillus psychroresistens</name>
    <dbReference type="NCBI Taxonomy" id="1778678"/>
    <lineage>
        <taxon>Bacteria</taxon>
        <taxon>Bacillati</taxon>
        <taxon>Bacillota</taxon>
        <taxon>Bacilli</taxon>
        <taxon>Bacillales</taxon>
        <taxon>Paenibacillaceae</taxon>
        <taxon>Paenibacillus</taxon>
    </lineage>
</organism>
<dbReference type="RefSeq" id="WP_155699062.1">
    <property type="nucleotide sequence ID" value="NZ_CP034235.1"/>
</dbReference>
<dbReference type="Gene3D" id="1.10.10.10">
    <property type="entry name" value="Winged helix-like DNA-binding domain superfamily/Winged helix DNA-binding domain"/>
    <property type="match status" value="1"/>
</dbReference>
<dbReference type="Proteomes" id="UP000426246">
    <property type="component" value="Chromosome"/>
</dbReference>
<evidence type="ECO:0000313" key="3">
    <source>
        <dbReference type="EMBL" id="QGQ94065.1"/>
    </source>
</evidence>
<dbReference type="Pfam" id="PF01047">
    <property type="entry name" value="MarR"/>
    <property type="match status" value="1"/>
</dbReference>
<dbReference type="KEGG" id="ppsc:EHS13_03670"/>
<accession>A0A6B8RET2</accession>
<dbReference type="OrthoDB" id="327696at2"/>
<dbReference type="PANTHER" id="PTHR33164:SF43">
    <property type="entry name" value="HTH-TYPE TRANSCRIPTIONAL REPRESSOR YETL"/>
    <property type="match status" value="1"/>
</dbReference>
<dbReference type="InterPro" id="IPR039422">
    <property type="entry name" value="MarR/SlyA-like"/>
</dbReference>
<dbReference type="InterPro" id="IPR036388">
    <property type="entry name" value="WH-like_DNA-bd_sf"/>
</dbReference>
<evidence type="ECO:0000259" key="2">
    <source>
        <dbReference type="PROSITE" id="PS50995"/>
    </source>
</evidence>
<name>A0A6B8RET2_9BACL</name>
<keyword evidence="4" id="KW-1185">Reference proteome</keyword>
<dbReference type="AlphaFoldDB" id="A0A6B8RET2"/>
<dbReference type="GO" id="GO:0003700">
    <property type="term" value="F:DNA-binding transcription factor activity"/>
    <property type="evidence" value="ECO:0007669"/>
    <property type="project" value="InterPro"/>
</dbReference>
<evidence type="ECO:0000313" key="4">
    <source>
        <dbReference type="Proteomes" id="UP000426246"/>
    </source>
</evidence>
<gene>
    <name evidence="3" type="ORF">EHS13_03670</name>
</gene>
<dbReference type="PROSITE" id="PS50995">
    <property type="entry name" value="HTH_MARR_2"/>
    <property type="match status" value="1"/>
</dbReference>
<dbReference type="InterPro" id="IPR000835">
    <property type="entry name" value="HTH_MarR-typ"/>
</dbReference>
<dbReference type="SUPFAM" id="SSF46785">
    <property type="entry name" value="Winged helix' DNA-binding domain"/>
    <property type="match status" value="1"/>
</dbReference>
<dbReference type="EMBL" id="CP034235">
    <property type="protein sequence ID" value="QGQ94065.1"/>
    <property type="molecule type" value="Genomic_DNA"/>
</dbReference>
<dbReference type="PANTHER" id="PTHR33164">
    <property type="entry name" value="TRANSCRIPTIONAL REGULATOR, MARR FAMILY"/>
    <property type="match status" value="1"/>
</dbReference>
<dbReference type="GO" id="GO:0006950">
    <property type="term" value="P:response to stress"/>
    <property type="evidence" value="ECO:0007669"/>
    <property type="project" value="TreeGrafter"/>
</dbReference>
<feature type="domain" description="HTH marR-type" evidence="2">
    <location>
        <begin position="7"/>
        <end position="138"/>
    </location>
</feature>
<sequence length="145" mass="17245">MVDKAQLEIFTTHLQKVNRYLRCKTFDNKERIVTRVQWLLLRYLYRKPDRTIGQLAAHLDVRQSTMSQMLDRLEKVDLIMRRTDSQDARIKLVELTAAGILFIRQTEEAWMEALAEPFAHFTPDERQALVDLMEKLSQHLPKEYN</sequence>
<reference evidence="4" key="1">
    <citation type="submission" date="2018-11" db="EMBL/GenBank/DDBJ databases">
        <title>Complete genome sequence of Paenibacillus sp. ML311-T8.</title>
        <authorList>
            <person name="Nam Y.-D."/>
            <person name="Kang J."/>
            <person name="Chung W.-H."/>
            <person name="Park Y.S."/>
        </authorList>
    </citation>
    <scope>NUCLEOTIDE SEQUENCE [LARGE SCALE GENOMIC DNA]</scope>
    <source>
        <strain evidence="4">ML311-T8</strain>
    </source>
</reference>